<dbReference type="AlphaFoldDB" id="A0AAW0MXR4"/>
<gene>
    <name evidence="2" type="ORF">WMY93_029830</name>
</gene>
<comment type="caution">
    <text evidence="2">The sequence shown here is derived from an EMBL/GenBank/DDBJ whole genome shotgun (WGS) entry which is preliminary data.</text>
</comment>
<proteinExistence type="predicted"/>
<name>A0AAW0MXR4_9GOBI</name>
<protein>
    <submittedName>
        <fullName evidence="2">Uncharacterized protein</fullName>
    </submittedName>
</protein>
<evidence type="ECO:0000256" key="1">
    <source>
        <dbReference type="SAM" id="MobiDB-lite"/>
    </source>
</evidence>
<organism evidence="2 3">
    <name type="scientific">Mugilogobius chulae</name>
    <name type="common">yellowstripe goby</name>
    <dbReference type="NCBI Taxonomy" id="88201"/>
    <lineage>
        <taxon>Eukaryota</taxon>
        <taxon>Metazoa</taxon>
        <taxon>Chordata</taxon>
        <taxon>Craniata</taxon>
        <taxon>Vertebrata</taxon>
        <taxon>Euteleostomi</taxon>
        <taxon>Actinopterygii</taxon>
        <taxon>Neopterygii</taxon>
        <taxon>Teleostei</taxon>
        <taxon>Neoteleostei</taxon>
        <taxon>Acanthomorphata</taxon>
        <taxon>Gobiaria</taxon>
        <taxon>Gobiiformes</taxon>
        <taxon>Gobioidei</taxon>
        <taxon>Gobiidae</taxon>
        <taxon>Gobionellinae</taxon>
        <taxon>Mugilogobius</taxon>
    </lineage>
</organism>
<evidence type="ECO:0000313" key="3">
    <source>
        <dbReference type="Proteomes" id="UP001460270"/>
    </source>
</evidence>
<sequence>MYVSLLNVGAHIQQLASQQPHDEPFINDQQFWAKLCSSLEVPNNPTNRHRLKKAYINRLTNHDSGEDGQEMPESPPEGLNLPEEDNDHDSGEDGQEMPQSPPEGFNLPEEGKMQA</sequence>
<accession>A0AAW0MXR4</accession>
<keyword evidence="3" id="KW-1185">Reference proteome</keyword>
<reference evidence="3" key="1">
    <citation type="submission" date="2024-04" db="EMBL/GenBank/DDBJ databases">
        <title>Salinicola lusitanus LLJ914,a marine bacterium isolated from the Okinawa Trough.</title>
        <authorList>
            <person name="Li J."/>
        </authorList>
    </citation>
    <scope>NUCLEOTIDE SEQUENCE [LARGE SCALE GENOMIC DNA]</scope>
</reference>
<dbReference type="EMBL" id="JBBPFD010000022">
    <property type="protein sequence ID" value="KAK7881421.1"/>
    <property type="molecule type" value="Genomic_DNA"/>
</dbReference>
<feature type="compositionally biased region" description="Acidic residues" evidence="1">
    <location>
        <begin position="82"/>
        <end position="95"/>
    </location>
</feature>
<dbReference type="Proteomes" id="UP001460270">
    <property type="component" value="Unassembled WGS sequence"/>
</dbReference>
<evidence type="ECO:0000313" key="2">
    <source>
        <dbReference type="EMBL" id="KAK7881421.1"/>
    </source>
</evidence>
<feature type="region of interest" description="Disordered" evidence="1">
    <location>
        <begin position="58"/>
        <end position="115"/>
    </location>
</feature>